<keyword evidence="3" id="KW-1185">Reference proteome</keyword>
<evidence type="ECO:0000256" key="1">
    <source>
        <dbReference type="SAM" id="SignalP"/>
    </source>
</evidence>
<dbReference type="RefSeq" id="WP_066751405.1">
    <property type="nucleotide sequence ID" value="NZ_CP015199.1"/>
</dbReference>
<dbReference type="OrthoDB" id="1191413at2"/>
<evidence type="ECO:0000313" key="3">
    <source>
        <dbReference type="Proteomes" id="UP000077824"/>
    </source>
</evidence>
<evidence type="ECO:0000313" key="2">
    <source>
        <dbReference type="EMBL" id="ANF49732.1"/>
    </source>
</evidence>
<gene>
    <name evidence="2" type="ORF">A0O34_03885</name>
</gene>
<dbReference type="Proteomes" id="UP000077824">
    <property type="component" value="Chromosome"/>
</dbReference>
<feature type="signal peptide" evidence="1">
    <location>
        <begin position="1"/>
        <end position="21"/>
    </location>
</feature>
<keyword evidence="1" id="KW-0732">Signal</keyword>
<proteinExistence type="predicted"/>
<dbReference type="KEGG" id="chh:A0O34_03885"/>
<dbReference type="AlphaFoldDB" id="A0A172XSB3"/>
<reference evidence="2 3" key="1">
    <citation type="submission" date="2016-04" db="EMBL/GenBank/DDBJ databases">
        <title>Complete Genome Sequence of Chryseobacterium sp. IHBB 10212.</title>
        <authorList>
            <person name="Pal M."/>
            <person name="Swarnkar M.K."/>
            <person name="Kaushal K."/>
            <person name="Chhibber S."/>
            <person name="Singh A.K."/>
            <person name="Gulati A."/>
        </authorList>
    </citation>
    <scope>NUCLEOTIDE SEQUENCE [LARGE SCALE GENOMIC DNA]</scope>
    <source>
        <strain evidence="2 3">IHBB 10212</strain>
    </source>
</reference>
<name>A0A172XSB3_9FLAO</name>
<dbReference type="EMBL" id="CP015199">
    <property type="protein sequence ID" value="ANF49732.1"/>
    <property type="molecule type" value="Genomic_DNA"/>
</dbReference>
<dbReference type="STRING" id="1685010.A0O34_03885"/>
<organism evidence="2 3">
    <name type="scientific">Chryseobacterium glaciei</name>
    <dbReference type="NCBI Taxonomy" id="1685010"/>
    <lineage>
        <taxon>Bacteria</taxon>
        <taxon>Pseudomonadati</taxon>
        <taxon>Bacteroidota</taxon>
        <taxon>Flavobacteriia</taxon>
        <taxon>Flavobacteriales</taxon>
        <taxon>Weeksellaceae</taxon>
        <taxon>Chryseobacterium group</taxon>
        <taxon>Chryseobacterium</taxon>
    </lineage>
</organism>
<feature type="chain" id="PRO_5008003686" evidence="1">
    <location>
        <begin position="22"/>
        <end position="194"/>
    </location>
</feature>
<accession>A0A172XSB3</accession>
<sequence length="194" mass="23232">MKIIFSLILLFNFLFFCNAQKKTKPVGAPERTFNPNTPIIYKRGYKDFNIIKIPVAAKKDTLHELRFNNTYFASYTQQMMFDNFGVWDKEIRPNNEEHPILVWEKRRLFPNKNTLYTIYAGGEEKFEGIYSCVLVYDDEKDCLTEHSPDRNKITEYFADGIKNLRRRTKFYDVYWGEVDKYNKSKEQSKKLQQK</sequence>
<protein>
    <submittedName>
        <fullName evidence="2">Uncharacterized protein</fullName>
    </submittedName>
</protein>